<dbReference type="EC" id="3.4.24.-" evidence="11"/>
<dbReference type="GO" id="GO:0016020">
    <property type="term" value="C:membrane"/>
    <property type="evidence" value="ECO:0007669"/>
    <property type="project" value="UniProtKB-SubCell"/>
</dbReference>
<dbReference type="PANTHER" id="PTHR42837:SF2">
    <property type="entry name" value="MEMBRANE METALLOPROTEASE ARASP2, CHLOROPLASTIC-RELATED"/>
    <property type="match status" value="1"/>
</dbReference>
<dbReference type="InterPro" id="IPR008915">
    <property type="entry name" value="Peptidase_M50"/>
</dbReference>
<feature type="transmembrane region" description="Helical" evidence="11">
    <location>
        <begin position="381"/>
        <end position="401"/>
    </location>
</feature>
<comment type="subcellular location">
    <subcellularLocation>
        <location evidence="2">Membrane</location>
        <topology evidence="2">Multi-pass membrane protein</topology>
    </subcellularLocation>
</comment>
<dbReference type="SUPFAM" id="SSF50156">
    <property type="entry name" value="PDZ domain-like"/>
    <property type="match status" value="2"/>
</dbReference>
<dbReference type="PANTHER" id="PTHR42837">
    <property type="entry name" value="REGULATOR OF SIGMA-E PROTEASE RSEP"/>
    <property type="match status" value="1"/>
</dbReference>
<dbReference type="Pfam" id="PF02163">
    <property type="entry name" value="Peptidase_M50"/>
    <property type="match status" value="1"/>
</dbReference>
<keyword evidence="11" id="KW-0479">Metal-binding</keyword>
<keyword evidence="10 11" id="KW-0472">Membrane</keyword>
<dbReference type="GO" id="GO:0006508">
    <property type="term" value="P:proteolysis"/>
    <property type="evidence" value="ECO:0007669"/>
    <property type="project" value="UniProtKB-KW"/>
</dbReference>
<evidence type="ECO:0000259" key="12">
    <source>
        <dbReference type="PROSITE" id="PS50106"/>
    </source>
</evidence>
<comment type="caution">
    <text evidence="13">The sequence shown here is derived from an EMBL/GenBank/DDBJ whole genome shotgun (WGS) entry which is preliminary data.</text>
</comment>
<keyword evidence="5 11" id="KW-0812">Transmembrane</keyword>
<evidence type="ECO:0000256" key="8">
    <source>
        <dbReference type="ARBA" id="ARBA00022989"/>
    </source>
</evidence>
<dbReference type="STRING" id="1032488.HMPREF9371_1448"/>
<comment type="similarity">
    <text evidence="3 11">Belongs to the peptidase M50B family.</text>
</comment>
<dbReference type="PROSITE" id="PS50106">
    <property type="entry name" value="PDZ"/>
    <property type="match status" value="2"/>
</dbReference>
<evidence type="ECO:0000256" key="1">
    <source>
        <dbReference type="ARBA" id="ARBA00001947"/>
    </source>
</evidence>
<dbReference type="GO" id="GO:0004222">
    <property type="term" value="F:metalloendopeptidase activity"/>
    <property type="evidence" value="ECO:0007669"/>
    <property type="project" value="InterPro"/>
</dbReference>
<dbReference type="Pfam" id="PF17820">
    <property type="entry name" value="PDZ_6"/>
    <property type="match status" value="2"/>
</dbReference>
<evidence type="ECO:0000256" key="3">
    <source>
        <dbReference type="ARBA" id="ARBA00007931"/>
    </source>
</evidence>
<dbReference type="InterPro" id="IPR004387">
    <property type="entry name" value="Pept_M50_Zn"/>
</dbReference>
<name>G4CIK9_9NEIS</name>
<evidence type="ECO:0000256" key="2">
    <source>
        <dbReference type="ARBA" id="ARBA00004141"/>
    </source>
</evidence>
<dbReference type="EMBL" id="AGAY01000052">
    <property type="protein sequence ID" value="EGY52344.1"/>
    <property type="molecule type" value="Genomic_DNA"/>
</dbReference>
<feature type="transmembrane region" description="Helical" evidence="11">
    <location>
        <begin position="429"/>
        <end position="447"/>
    </location>
</feature>
<dbReference type="Proteomes" id="UP000003019">
    <property type="component" value="Unassembled WGS sequence"/>
</dbReference>
<comment type="cofactor">
    <cofactor evidence="1 11">
        <name>Zn(2+)</name>
        <dbReference type="ChEBI" id="CHEBI:29105"/>
    </cofactor>
</comment>
<evidence type="ECO:0000313" key="13">
    <source>
        <dbReference type="EMBL" id="EGY52344.1"/>
    </source>
</evidence>
<dbReference type="InterPro" id="IPR041489">
    <property type="entry name" value="PDZ_6"/>
</dbReference>
<keyword evidence="6 11" id="KW-0378">Hydrolase</keyword>
<dbReference type="HOGENOM" id="CLU_025778_0_2_4"/>
<evidence type="ECO:0000256" key="9">
    <source>
        <dbReference type="ARBA" id="ARBA00023049"/>
    </source>
</evidence>
<keyword evidence="4 13" id="KW-0645">Protease</keyword>
<evidence type="ECO:0000256" key="5">
    <source>
        <dbReference type="ARBA" id="ARBA00022692"/>
    </source>
</evidence>
<dbReference type="GO" id="GO:0046872">
    <property type="term" value="F:metal ion binding"/>
    <property type="evidence" value="ECO:0007669"/>
    <property type="project" value="UniProtKB-KW"/>
</dbReference>
<dbReference type="AlphaFoldDB" id="G4CIK9"/>
<evidence type="ECO:0000256" key="6">
    <source>
        <dbReference type="ARBA" id="ARBA00022801"/>
    </source>
</evidence>
<organism evidence="13 14">
    <name type="scientific">Neisseria shayeganii 871</name>
    <dbReference type="NCBI Taxonomy" id="1032488"/>
    <lineage>
        <taxon>Bacteria</taxon>
        <taxon>Pseudomonadati</taxon>
        <taxon>Pseudomonadota</taxon>
        <taxon>Betaproteobacteria</taxon>
        <taxon>Neisseriales</taxon>
        <taxon>Neisseriaceae</taxon>
        <taxon>Neisseria</taxon>
    </lineage>
</organism>
<evidence type="ECO:0000256" key="7">
    <source>
        <dbReference type="ARBA" id="ARBA00022833"/>
    </source>
</evidence>
<dbReference type="InterPro" id="IPR036034">
    <property type="entry name" value="PDZ_sf"/>
</dbReference>
<feature type="transmembrane region" description="Helical" evidence="11">
    <location>
        <begin position="101"/>
        <end position="122"/>
    </location>
</feature>
<keyword evidence="14" id="KW-1185">Reference proteome</keyword>
<feature type="domain" description="PDZ" evidence="12">
    <location>
        <begin position="115"/>
        <end position="190"/>
    </location>
</feature>
<sequence length="455" mass="49127">MIKEVMSLLHTVGSFLLAIVILVSLHELGHLLVARWCGIKVLRFSVGFGKPFLKKRWRGIEWCLAPIPLGGYVKMVDTREGNVAEADLPYAFDKQHPAKRIAVVAAGPLTNLALAVLLYTLTFSTFGVKEIRPVVGTVERGSIAEQAGFQAGDTIHSVNGKAVANWGDAQAEIIINLEAGRVQVAVSDADGRAAERSIDVADTPQAAQAAKRGGYFGLVPFKVENTLETVAPDSPAARASLQKGDTIVAVNGEPTATWQDVTAIVRAHPQDRLSVDYVRNGQARQTFLRPDAKPDGSGKSYGFAGFSGRSNQAWAEQNTRHYRPSVGQAFLLGTERLYSYTVLTGKLFARLLTGQASISHISGPLTIADYAGKTADAGLPAYLEFLAVISISLGILNLLPIPVLDGGHLMYYAAEWIRGKPVSERVQMLGIRIGLSLMLMLMLVAFFNDITRLFG</sequence>
<proteinExistence type="inferred from homology"/>
<gene>
    <name evidence="13" type="primary">rseP</name>
    <name evidence="13" type="ORF">HMPREF9371_1448</name>
</gene>
<dbReference type="NCBIfam" id="TIGR00054">
    <property type="entry name" value="RIP metalloprotease RseP"/>
    <property type="match status" value="1"/>
</dbReference>
<evidence type="ECO:0000256" key="10">
    <source>
        <dbReference type="ARBA" id="ARBA00023136"/>
    </source>
</evidence>
<keyword evidence="9 11" id="KW-0482">Metalloprotease</keyword>
<protein>
    <recommendedName>
        <fullName evidence="11">Zinc metalloprotease</fullName>
        <ecNumber evidence="11">3.4.24.-</ecNumber>
    </recommendedName>
</protein>
<keyword evidence="7 11" id="KW-0862">Zinc</keyword>
<dbReference type="Gene3D" id="2.30.42.10">
    <property type="match status" value="2"/>
</dbReference>
<keyword evidence="8 11" id="KW-1133">Transmembrane helix</keyword>
<feature type="transmembrane region" description="Helical" evidence="11">
    <location>
        <begin position="7"/>
        <end position="26"/>
    </location>
</feature>
<evidence type="ECO:0000256" key="11">
    <source>
        <dbReference type="RuleBase" id="RU362031"/>
    </source>
</evidence>
<dbReference type="SMART" id="SM00228">
    <property type="entry name" value="PDZ"/>
    <property type="match status" value="2"/>
</dbReference>
<feature type="domain" description="PDZ" evidence="12">
    <location>
        <begin position="197"/>
        <end position="266"/>
    </location>
</feature>
<evidence type="ECO:0000313" key="14">
    <source>
        <dbReference type="Proteomes" id="UP000003019"/>
    </source>
</evidence>
<evidence type="ECO:0000256" key="4">
    <source>
        <dbReference type="ARBA" id="ARBA00022670"/>
    </source>
</evidence>
<reference evidence="13 14" key="1">
    <citation type="submission" date="2011-05" db="EMBL/GenBank/DDBJ databases">
        <authorList>
            <person name="Muzny D."/>
            <person name="Qin X."/>
            <person name="Deng J."/>
            <person name="Jiang H."/>
            <person name="Liu Y."/>
            <person name="Qu J."/>
            <person name="Song X.-Z."/>
            <person name="Zhang L."/>
            <person name="Thornton R."/>
            <person name="Coyle M."/>
            <person name="Francisco L."/>
            <person name="Jackson L."/>
            <person name="Javaid M."/>
            <person name="Korchina V."/>
            <person name="Kovar C."/>
            <person name="Mata R."/>
            <person name="Mathew T."/>
            <person name="Ngo R."/>
            <person name="Nguyen L."/>
            <person name="Nguyen N."/>
            <person name="Okwuonu G."/>
            <person name="Ongeri F."/>
            <person name="Pham C."/>
            <person name="Simmons D."/>
            <person name="Wilczek-Boney K."/>
            <person name="Hale W."/>
            <person name="Jakkamsetti A."/>
            <person name="Pham P."/>
            <person name="Ruth R."/>
            <person name="San Lucas F."/>
            <person name="Warren J."/>
            <person name="Zhang J."/>
            <person name="Zhao Z."/>
            <person name="Zhou C."/>
            <person name="Zhu D."/>
            <person name="Lee S."/>
            <person name="Bess C."/>
            <person name="Blankenburg K."/>
            <person name="Forbes L."/>
            <person name="Fu Q."/>
            <person name="Gubbala S."/>
            <person name="Hirani K."/>
            <person name="Jayaseelan J.C."/>
            <person name="Lara F."/>
            <person name="Munidasa M."/>
            <person name="Palculict T."/>
            <person name="Patil S."/>
            <person name="Pu L.-L."/>
            <person name="Saada N."/>
            <person name="Tang L."/>
            <person name="Weissenberger G."/>
            <person name="Zhu Y."/>
            <person name="Hemphill L."/>
            <person name="Shang Y."/>
            <person name="Youmans B."/>
            <person name="Ayvaz T."/>
            <person name="Ross M."/>
            <person name="Santibanez J."/>
            <person name="Aqrawi P."/>
            <person name="Gross S."/>
            <person name="Joshi V."/>
            <person name="Fowler G."/>
            <person name="Nazareth L."/>
            <person name="Reid J."/>
            <person name="Worley K."/>
            <person name="Petrosino J."/>
            <person name="Highlander S."/>
            <person name="Gibbs R."/>
        </authorList>
    </citation>
    <scope>NUCLEOTIDE SEQUENCE [LARGE SCALE GENOMIC DNA]</scope>
    <source>
        <strain evidence="13 14">871</strain>
    </source>
</reference>
<accession>G4CIK9</accession>
<dbReference type="CDD" id="cd06163">
    <property type="entry name" value="S2P-M50_PDZ_RseP-like"/>
    <property type="match status" value="1"/>
</dbReference>
<dbReference type="PATRIC" id="fig|1032488.3.peg.1370"/>
<dbReference type="InterPro" id="IPR001478">
    <property type="entry name" value="PDZ"/>
</dbReference>